<accession>A0ABT1QBF7</accession>
<organism evidence="2 3">
    <name type="scientific">Rhodococcus tibetensis</name>
    <dbReference type="NCBI Taxonomy" id="2965064"/>
    <lineage>
        <taxon>Bacteria</taxon>
        <taxon>Bacillati</taxon>
        <taxon>Actinomycetota</taxon>
        <taxon>Actinomycetes</taxon>
        <taxon>Mycobacteriales</taxon>
        <taxon>Nocardiaceae</taxon>
        <taxon>Rhodococcus</taxon>
    </lineage>
</organism>
<evidence type="ECO:0000313" key="3">
    <source>
        <dbReference type="Proteomes" id="UP001524501"/>
    </source>
</evidence>
<keyword evidence="3" id="KW-1185">Reference proteome</keyword>
<reference evidence="2 3" key="1">
    <citation type="submission" date="2022-07" db="EMBL/GenBank/DDBJ databases">
        <title>Degradation activity of malathion, p-nitrophenol and potential low-temperature adaptation strategy of Rhodococcus sp. FXJ9.536.</title>
        <authorList>
            <person name="Huang J."/>
            <person name="Huang Y."/>
        </authorList>
    </citation>
    <scope>NUCLEOTIDE SEQUENCE [LARGE SCALE GENOMIC DNA]</scope>
    <source>
        <strain evidence="2 3">FXJ9.536</strain>
    </source>
</reference>
<dbReference type="RefSeq" id="WP_255967971.1">
    <property type="nucleotide sequence ID" value="NZ_JANFQF010000007.1"/>
</dbReference>
<feature type="compositionally biased region" description="Polar residues" evidence="1">
    <location>
        <begin position="89"/>
        <end position="115"/>
    </location>
</feature>
<comment type="caution">
    <text evidence="2">The sequence shown here is derived from an EMBL/GenBank/DDBJ whole genome shotgun (WGS) entry which is preliminary data.</text>
</comment>
<protein>
    <submittedName>
        <fullName evidence="2">Uncharacterized protein</fullName>
    </submittedName>
</protein>
<gene>
    <name evidence="2" type="ORF">NOF53_10530</name>
</gene>
<evidence type="ECO:0000256" key="1">
    <source>
        <dbReference type="SAM" id="MobiDB-lite"/>
    </source>
</evidence>
<sequence>MVATPAAGCAKDALLTPDPGCIVVALSTRDAVPTFCLRDNSDGDHVIAGFDAVCGFHRPISRRDELLLRSDECDVGEVEGFDDEFSRLSPDSLSSHTDASSPELQSNTACRLQRR</sequence>
<feature type="region of interest" description="Disordered" evidence="1">
    <location>
        <begin position="84"/>
        <end position="115"/>
    </location>
</feature>
<dbReference type="EMBL" id="JANFQF010000007">
    <property type="protein sequence ID" value="MCQ4119601.1"/>
    <property type="molecule type" value="Genomic_DNA"/>
</dbReference>
<name>A0ABT1QBF7_9NOCA</name>
<dbReference type="Proteomes" id="UP001524501">
    <property type="component" value="Unassembled WGS sequence"/>
</dbReference>
<proteinExistence type="predicted"/>
<evidence type="ECO:0000313" key="2">
    <source>
        <dbReference type="EMBL" id="MCQ4119601.1"/>
    </source>
</evidence>